<dbReference type="InterPro" id="IPR011990">
    <property type="entry name" value="TPR-like_helical_dom_sf"/>
</dbReference>
<feature type="repeat" description="TPR" evidence="1">
    <location>
        <begin position="309"/>
        <end position="342"/>
    </location>
</feature>
<dbReference type="AlphaFoldDB" id="A0A8H7XTH4"/>
<evidence type="ECO:0000259" key="2">
    <source>
        <dbReference type="Pfam" id="PF12770"/>
    </source>
</evidence>
<dbReference type="SUPFAM" id="SSF81901">
    <property type="entry name" value="HCP-like"/>
    <property type="match status" value="1"/>
</dbReference>
<gene>
    <name evidence="3" type="ORF">JR316_008997</name>
</gene>
<accession>A0A8H7XTH4</accession>
<comment type="caution">
    <text evidence="3">The sequence shown here is derived from an EMBL/GenBank/DDBJ whole genome shotgun (WGS) entry which is preliminary data.</text>
</comment>
<reference evidence="3" key="1">
    <citation type="submission" date="2021-02" db="EMBL/GenBank/DDBJ databases">
        <title>Psilocybe cubensis genome.</title>
        <authorList>
            <person name="Mckernan K.J."/>
            <person name="Crawford S."/>
            <person name="Trippe A."/>
            <person name="Kane L.T."/>
            <person name="Mclaughlin S."/>
        </authorList>
    </citation>
    <scope>NUCLEOTIDE SEQUENCE [LARGE SCALE GENOMIC DNA]</scope>
    <source>
        <strain evidence="3">MGC-MH-2018</strain>
    </source>
</reference>
<dbReference type="InterPro" id="IPR019734">
    <property type="entry name" value="TPR_rpt"/>
</dbReference>
<dbReference type="Gene3D" id="1.25.40.10">
    <property type="entry name" value="Tetratricopeptide repeat domain"/>
    <property type="match status" value="4"/>
</dbReference>
<dbReference type="PANTHER" id="PTHR19959:SF119">
    <property type="entry name" value="FUNGAL LIPASE-LIKE DOMAIN-CONTAINING PROTEIN"/>
    <property type="match status" value="1"/>
</dbReference>
<dbReference type="InterPro" id="IPR024983">
    <property type="entry name" value="CHAT_dom"/>
</dbReference>
<proteinExistence type="predicted"/>
<dbReference type="PANTHER" id="PTHR19959">
    <property type="entry name" value="KINESIN LIGHT CHAIN"/>
    <property type="match status" value="1"/>
</dbReference>
<name>A0A8H7XTH4_PSICU</name>
<dbReference type="PROSITE" id="PS50005">
    <property type="entry name" value="TPR"/>
    <property type="match status" value="1"/>
</dbReference>
<feature type="domain" description="CHAT" evidence="2">
    <location>
        <begin position="898"/>
        <end position="1170"/>
    </location>
</feature>
<dbReference type="OrthoDB" id="3261813at2759"/>
<dbReference type="Pfam" id="PF12770">
    <property type="entry name" value="CHAT"/>
    <property type="match status" value="1"/>
</dbReference>
<evidence type="ECO:0000313" key="3">
    <source>
        <dbReference type="EMBL" id="KAG5165418.1"/>
    </source>
</evidence>
<protein>
    <recommendedName>
        <fullName evidence="2">CHAT domain-containing protein</fullName>
    </recommendedName>
</protein>
<evidence type="ECO:0000256" key="1">
    <source>
        <dbReference type="PROSITE-ProRule" id="PRU00339"/>
    </source>
</evidence>
<organism evidence="3">
    <name type="scientific">Psilocybe cubensis</name>
    <name type="common">Psychedelic mushroom</name>
    <name type="synonym">Stropharia cubensis</name>
    <dbReference type="NCBI Taxonomy" id="181762"/>
    <lineage>
        <taxon>Eukaryota</taxon>
        <taxon>Fungi</taxon>
        <taxon>Dikarya</taxon>
        <taxon>Basidiomycota</taxon>
        <taxon>Agaricomycotina</taxon>
        <taxon>Agaricomycetes</taxon>
        <taxon>Agaricomycetidae</taxon>
        <taxon>Agaricales</taxon>
        <taxon>Agaricineae</taxon>
        <taxon>Strophariaceae</taxon>
        <taxon>Psilocybe</taxon>
    </lineage>
</organism>
<sequence>MQDDSSEQGNIIFHHNTPGDANIVPVDALDHAAYLDRISTAFLTRYKNSGKSEILDEAIAAQRKALSIYVAHPPTNPECLNNLANMLLIRFDRMKQMKDVHDAITYHLESLSLRPPGDHSRSIALLGVGQALKCRYERRGSVWDLEGAILAYKELQTICTTGHPNRQGALNGLASCLIIRYEQRGNIVDLEQCISSVRESLKICPGNHPEHSRCFDSLAAMIMARYNRFGEIKDLDEAMGLHQKALDFCPAGHPLRSLTLVNFSISRRKRYERIGNIDDIAQAISYTRETLKLHPFPTPLRATSLNTIANSLLTRYNALGSINDLEEAIAYFHEAINIYPSGHHERAKPLNNIANAIHIRYELFGETEDLEKLLTYRQEALSLYNEKHIERAGALNHLASAFHLRFIHLGLMEDLEECISLHRVSMELSPSGDGRYSSLCNFINALQTRYERLGTVEDLDEAISFLNDGLRLESRGNMQLSVLLNNFGSIFQNRYKLLNRVDDLDNSITLHREALEMQSLGHPLRYMSLTNLASALQARYIRLNALEDLEQAIQLLCESLENIPAGHLQYSLSIHNLADVLSNHPEEQNVNEAVELGRQALRLLPTGHSGFSSFLKTLGDVLNSRFQKFGNIDDREEAFRMYEQAAGHAMSPSLNRLIAAVRWMYLANRYTHQSVMRACKLSLELLHRSSMFQGNLESQHRFLATSKFKIPSTLASDAASFAIMAGNLKLAVEFLEQGRAILWAKVNNYKTSLEELQQISGGAELADRLELLNSQLNGIVFESHGGMIGKQGINSWNVFDTQMKRHRVLSEKWEETVEQIRNLPRFENFLQALPFKRLQLAAAEGPVIVLNMGIFCCDAIIMIKDSLPILVPLPSLDKLRELLIQVNQYRFSRQIVTVLRRLWDLIVCPVVEQLNKLRVPYKSRIWWCPTDMLCALPIHAAGPYRPGQKNLPDIYLSSYTSTLSSLIRARENVVQSLQVPKLLVVGQPGPDLQSIQDEVDAIKMHGYQASILMGQEATPDIVLSALKEHSWAHLACHGNLGEYNQLFRTHFELSGGKLTLLDLIRAKLPNAELAFLSACHSAAGGILTPDESIHLSAALQFCGFRSVVGTLWEMEDGDGPTIARAFYEYMYRNGEKADFRDSAEALYSAIRTMRKNKIPPERWIMFVHTGA</sequence>
<keyword evidence="1" id="KW-0802">TPR repeat</keyword>
<dbReference type="EMBL" id="JAFIQS010000009">
    <property type="protein sequence ID" value="KAG5165418.1"/>
    <property type="molecule type" value="Genomic_DNA"/>
</dbReference>